<name>A0ABN9QA57_9DINO</name>
<proteinExistence type="predicted"/>
<keyword evidence="1" id="KW-0723">Serine/threonine-protein kinase</keyword>
<accession>A0ABN9QA57</accession>
<dbReference type="PANTHER" id="PTHR24346">
    <property type="entry name" value="MAP/MICROTUBULE AFFINITY-REGULATING KINASE"/>
    <property type="match status" value="1"/>
</dbReference>
<evidence type="ECO:0000256" key="4">
    <source>
        <dbReference type="ARBA" id="ARBA00022777"/>
    </source>
</evidence>
<keyword evidence="5 6" id="KW-0067">ATP-binding</keyword>
<protein>
    <recommendedName>
        <fullName evidence="7">Protein kinase domain-containing protein</fullName>
    </recommendedName>
</protein>
<evidence type="ECO:0000256" key="1">
    <source>
        <dbReference type="ARBA" id="ARBA00022527"/>
    </source>
</evidence>
<keyword evidence="2" id="KW-0808">Transferase</keyword>
<evidence type="ECO:0000256" key="2">
    <source>
        <dbReference type="ARBA" id="ARBA00022679"/>
    </source>
</evidence>
<dbReference type="Proteomes" id="UP001189429">
    <property type="component" value="Unassembled WGS sequence"/>
</dbReference>
<gene>
    <name evidence="8" type="ORF">PCOR1329_LOCUS9478</name>
</gene>
<dbReference type="PANTHER" id="PTHR24346:SF82">
    <property type="entry name" value="KP78A-RELATED"/>
    <property type="match status" value="1"/>
</dbReference>
<feature type="non-terminal residue" evidence="8">
    <location>
        <position position="177"/>
    </location>
</feature>
<evidence type="ECO:0000256" key="5">
    <source>
        <dbReference type="ARBA" id="ARBA00022840"/>
    </source>
</evidence>
<evidence type="ECO:0000256" key="3">
    <source>
        <dbReference type="ARBA" id="ARBA00022741"/>
    </source>
</evidence>
<dbReference type="InterPro" id="IPR000719">
    <property type="entry name" value="Prot_kinase_dom"/>
</dbReference>
<evidence type="ECO:0000313" key="8">
    <source>
        <dbReference type="EMBL" id="CAK0801696.1"/>
    </source>
</evidence>
<dbReference type="PROSITE" id="PS00107">
    <property type="entry name" value="PROTEIN_KINASE_ATP"/>
    <property type="match status" value="1"/>
</dbReference>
<evidence type="ECO:0000313" key="9">
    <source>
        <dbReference type="Proteomes" id="UP001189429"/>
    </source>
</evidence>
<dbReference type="SUPFAM" id="SSF56112">
    <property type="entry name" value="Protein kinase-like (PK-like)"/>
    <property type="match status" value="1"/>
</dbReference>
<dbReference type="InterPro" id="IPR017441">
    <property type="entry name" value="Protein_kinase_ATP_BS"/>
</dbReference>
<sequence>ALCELRTVLRRSLWRLVPVTSSPAGVARNTLWYHRCAGMGEDMAVLPRFEVVKDLGCGHFGAVVLVKERCTGQLAAVKEFERPPTESPDCAAEDEGHILNALAHPNLIRLFEVVETESKVHVVMEFAPGATLTAHAARTARGPWISGALQQVLSATAYCHACRILHGDLKPESWAVK</sequence>
<dbReference type="SMART" id="SM00220">
    <property type="entry name" value="S_TKc"/>
    <property type="match status" value="1"/>
</dbReference>
<dbReference type="Pfam" id="PF00069">
    <property type="entry name" value="Pkinase"/>
    <property type="match status" value="1"/>
</dbReference>
<feature type="binding site" evidence="6">
    <location>
        <position position="78"/>
    </location>
    <ligand>
        <name>ATP</name>
        <dbReference type="ChEBI" id="CHEBI:30616"/>
    </ligand>
</feature>
<dbReference type="InterPro" id="IPR011009">
    <property type="entry name" value="Kinase-like_dom_sf"/>
</dbReference>
<reference evidence="8" key="1">
    <citation type="submission" date="2023-10" db="EMBL/GenBank/DDBJ databases">
        <authorList>
            <person name="Chen Y."/>
            <person name="Shah S."/>
            <person name="Dougan E. K."/>
            <person name="Thang M."/>
            <person name="Chan C."/>
        </authorList>
    </citation>
    <scope>NUCLEOTIDE SEQUENCE [LARGE SCALE GENOMIC DNA]</scope>
</reference>
<dbReference type="Gene3D" id="1.10.510.10">
    <property type="entry name" value="Transferase(Phosphotransferase) domain 1"/>
    <property type="match status" value="1"/>
</dbReference>
<dbReference type="EMBL" id="CAUYUJ010002641">
    <property type="protein sequence ID" value="CAK0801696.1"/>
    <property type="molecule type" value="Genomic_DNA"/>
</dbReference>
<keyword evidence="9" id="KW-1185">Reference proteome</keyword>
<feature type="domain" description="Protein kinase" evidence="7">
    <location>
        <begin position="49"/>
        <end position="177"/>
    </location>
</feature>
<evidence type="ECO:0000259" key="7">
    <source>
        <dbReference type="PROSITE" id="PS50011"/>
    </source>
</evidence>
<organism evidence="8 9">
    <name type="scientific">Prorocentrum cordatum</name>
    <dbReference type="NCBI Taxonomy" id="2364126"/>
    <lineage>
        <taxon>Eukaryota</taxon>
        <taxon>Sar</taxon>
        <taxon>Alveolata</taxon>
        <taxon>Dinophyceae</taxon>
        <taxon>Prorocentrales</taxon>
        <taxon>Prorocentraceae</taxon>
        <taxon>Prorocentrum</taxon>
    </lineage>
</organism>
<comment type="caution">
    <text evidence="8">The sequence shown here is derived from an EMBL/GenBank/DDBJ whole genome shotgun (WGS) entry which is preliminary data.</text>
</comment>
<keyword evidence="4" id="KW-0418">Kinase</keyword>
<dbReference type="PROSITE" id="PS50011">
    <property type="entry name" value="PROTEIN_KINASE_DOM"/>
    <property type="match status" value="1"/>
</dbReference>
<evidence type="ECO:0000256" key="6">
    <source>
        <dbReference type="PROSITE-ProRule" id="PRU10141"/>
    </source>
</evidence>
<keyword evidence="3 6" id="KW-0547">Nucleotide-binding</keyword>
<feature type="non-terminal residue" evidence="8">
    <location>
        <position position="1"/>
    </location>
</feature>